<name>A0A919UEQ2_9ACTN</name>
<protein>
    <recommendedName>
        <fullName evidence="4">Phage holin family protein</fullName>
    </recommendedName>
</protein>
<keyword evidence="3" id="KW-1185">Reference proteome</keyword>
<gene>
    <name evidence="2" type="ORF">Dsi01nite_073420</name>
</gene>
<keyword evidence="1" id="KW-0472">Membrane</keyword>
<organism evidence="2 3">
    <name type="scientific">Dactylosporangium siamense</name>
    <dbReference type="NCBI Taxonomy" id="685454"/>
    <lineage>
        <taxon>Bacteria</taxon>
        <taxon>Bacillati</taxon>
        <taxon>Actinomycetota</taxon>
        <taxon>Actinomycetes</taxon>
        <taxon>Micromonosporales</taxon>
        <taxon>Micromonosporaceae</taxon>
        <taxon>Dactylosporangium</taxon>
    </lineage>
</organism>
<accession>A0A919UEQ2</accession>
<dbReference type="Pfam" id="PF07332">
    <property type="entry name" value="Phage_holin_3_6"/>
    <property type="match status" value="1"/>
</dbReference>
<feature type="transmembrane region" description="Helical" evidence="1">
    <location>
        <begin position="121"/>
        <end position="142"/>
    </location>
</feature>
<keyword evidence="1" id="KW-1133">Transmembrane helix</keyword>
<evidence type="ECO:0008006" key="4">
    <source>
        <dbReference type="Google" id="ProtNLM"/>
    </source>
</evidence>
<evidence type="ECO:0000313" key="2">
    <source>
        <dbReference type="EMBL" id="GIG49301.1"/>
    </source>
</evidence>
<dbReference type="EMBL" id="BONQ01000117">
    <property type="protein sequence ID" value="GIG49301.1"/>
    <property type="molecule type" value="Genomic_DNA"/>
</dbReference>
<sequence>MTYTVNDRPATAPRVQPPAVANPAVGGAGVAGPAVGGTAVGGTATSANGHRSTAELVKLAAEQVSTLVRDELKLAQVELAQKGKRAGLGVGMFGGAGVVALYGVGALIAAVIIALAAVMPAWLSALLVGVVLLAVAGILALLGKSQVSKAVPPVPHDAVASVRADIDTITNSVKDRGHR</sequence>
<dbReference type="Proteomes" id="UP000660611">
    <property type="component" value="Unassembled WGS sequence"/>
</dbReference>
<dbReference type="InterPro" id="IPR009937">
    <property type="entry name" value="Phage_holin_3_6"/>
</dbReference>
<evidence type="ECO:0000256" key="1">
    <source>
        <dbReference type="SAM" id="Phobius"/>
    </source>
</evidence>
<dbReference type="RefSeq" id="WP_203850989.1">
    <property type="nucleotide sequence ID" value="NZ_BAAAVW010000001.1"/>
</dbReference>
<comment type="caution">
    <text evidence="2">The sequence shown here is derived from an EMBL/GenBank/DDBJ whole genome shotgun (WGS) entry which is preliminary data.</text>
</comment>
<keyword evidence="1" id="KW-0812">Transmembrane</keyword>
<reference evidence="2" key="1">
    <citation type="submission" date="2021-01" db="EMBL/GenBank/DDBJ databases">
        <title>Whole genome shotgun sequence of Dactylosporangium siamense NBRC 106093.</title>
        <authorList>
            <person name="Komaki H."/>
            <person name="Tamura T."/>
        </authorList>
    </citation>
    <scope>NUCLEOTIDE SEQUENCE</scope>
    <source>
        <strain evidence="2">NBRC 106093</strain>
    </source>
</reference>
<proteinExistence type="predicted"/>
<evidence type="ECO:0000313" key="3">
    <source>
        <dbReference type="Proteomes" id="UP000660611"/>
    </source>
</evidence>
<dbReference type="AlphaFoldDB" id="A0A919UEQ2"/>
<feature type="transmembrane region" description="Helical" evidence="1">
    <location>
        <begin position="90"/>
        <end position="115"/>
    </location>
</feature>